<protein>
    <submittedName>
        <fullName evidence="1">Uncharacterized protein</fullName>
    </submittedName>
</protein>
<proteinExistence type="predicted"/>
<gene>
    <name evidence="1" type="ORF">C4D60_Mb08t18150</name>
</gene>
<organism evidence="1 2">
    <name type="scientific">Musa balbisiana</name>
    <name type="common">Banana</name>
    <dbReference type="NCBI Taxonomy" id="52838"/>
    <lineage>
        <taxon>Eukaryota</taxon>
        <taxon>Viridiplantae</taxon>
        <taxon>Streptophyta</taxon>
        <taxon>Embryophyta</taxon>
        <taxon>Tracheophyta</taxon>
        <taxon>Spermatophyta</taxon>
        <taxon>Magnoliopsida</taxon>
        <taxon>Liliopsida</taxon>
        <taxon>Zingiberales</taxon>
        <taxon>Musaceae</taxon>
        <taxon>Musa</taxon>
    </lineage>
</organism>
<dbReference type="Proteomes" id="UP000317650">
    <property type="component" value="Chromosome 8"/>
</dbReference>
<keyword evidence="2" id="KW-1185">Reference proteome</keyword>
<evidence type="ECO:0000313" key="1">
    <source>
        <dbReference type="EMBL" id="THU69793.1"/>
    </source>
</evidence>
<evidence type="ECO:0000313" key="2">
    <source>
        <dbReference type="Proteomes" id="UP000317650"/>
    </source>
</evidence>
<reference evidence="1 2" key="1">
    <citation type="journal article" date="2019" name="Nat. Plants">
        <title>Genome sequencing of Musa balbisiana reveals subgenome evolution and function divergence in polyploid bananas.</title>
        <authorList>
            <person name="Yao X."/>
        </authorList>
    </citation>
    <scope>NUCLEOTIDE SEQUENCE [LARGE SCALE GENOMIC DNA]</scope>
    <source>
        <strain evidence="2">cv. DH-PKW</strain>
        <tissue evidence="1">Leaves</tissue>
    </source>
</reference>
<sequence length="78" mass="8612">MGLTLIIFLGRSPLWIDVKSRAGKSDDPASRQGPRVTLSLGLPSACCSSHFSHFYHQAVVAVESRFSERERSELLPPD</sequence>
<dbReference type="AlphaFoldDB" id="A0A4S8K4P6"/>
<dbReference type="EMBL" id="PYDT01000002">
    <property type="protein sequence ID" value="THU69793.1"/>
    <property type="molecule type" value="Genomic_DNA"/>
</dbReference>
<name>A0A4S8K4P6_MUSBA</name>
<comment type="caution">
    <text evidence="1">The sequence shown here is derived from an EMBL/GenBank/DDBJ whole genome shotgun (WGS) entry which is preliminary data.</text>
</comment>
<accession>A0A4S8K4P6</accession>